<dbReference type="AlphaFoldDB" id="A0A9N7VI25"/>
<dbReference type="EMBL" id="CADEAL010004160">
    <property type="protein sequence ID" value="CAB1453202.1"/>
    <property type="molecule type" value="Genomic_DNA"/>
</dbReference>
<comment type="caution">
    <text evidence="1">The sequence shown here is derived from an EMBL/GenBank/DDBJ whole genome shotgun (WGS) entry which is preliminary data.</text>
</comment>
<keyword evidence="2" id="KW-1185">Reference proteome</keyword>
<dbReference type="Proteomes" id="UP001153269">
    <property type="component" value="Unassembled WGS sequence"/>
</dbReference>
<evidence type="ECO:0000313" key="1">
    <source>
        <dbReference type="EMBL" id="CAB1453202.1"/>
    </source>
</evidence>
<accession>A0A9N7VI25</accession>
<organism evidence="1 2">
    <name type="scientific">Pleuronectes platessa</name>
    <name type="common">European plaice</name>
    <dbReference type="NCBI Taxonomy" id="8262"/>
    <lineage>
        <taxon>Eukaryota</taxon>
        <taxon>Metazoa</taxon>
        <taxon>Chordata</taxon>
        <taxon>Craniata</taxon>
        <taxon>Vertebrata</taxon>
        <taxon>Euteleostomi</taxon>
        <taxon>Actinopterygii</taxon>
        <taxon>Neopterygii</taxon>
        <taxon>Teleostei</taxon>
        <taxon>Neoteleostei</taxon>
        <taxon>Acanthomorphata</taxon>
        <taxon>Carangaria</taxon>
        <taxon>Pleuronectiformes</taxon>
        <taxon>Pleuronectoidei</taxon>
        <taxon>Pleuronectidae</taxon>
        <taxon>Pleuronectes</taxon>
    </lineage>
</organism>
<evidence type="ECO:0000313" key="2">
    <source>
        <dbReference type="Proteomes" id="UP001153269"/>
    </source>
</evidence>
<reference evidence="1" key="1">
    <citation type="submission" date="2020-03" db="EMBL/GenBank/DDBJ databases">
        <authorList>
            <person name="Weist P."/>
        </authorList>
    </citation>
    <scope>NUCLEOTIDE SEQUENCE</scope>
</reference>
<name>A0A9N7VI25_PLEPL</name>
<sequence>MKEELGLMAALRGRLSAERLSERSSLDLFQRWKRSIQAKCSDREDFSAHSLLRALPSSPSPVLPHSLSPPQDRFRALVHPDQPGWALLHLPRPRTALHVSLPAALNLGPSRYTGPKSVFGKGQLTLKYGAQALNGTVPKLVETELEHYITVIFASSASCSLPPHPCMSALPLPTSRVG</sequence>
<protein>
    <submittedName>
        <fullName evidence="1">Uncharacterized protein</fullName>
    </submittedName>
</protein>
<proteinExistence type="predicted"/>
<gene>
    <name evidence="1" type="ORF">PLEPLA_LOCUS40952</name>
</gene>